<protein>
    <recommendedName>
        <fullName evidence="4">Extracellular protein</fullName>
    </recommendedName>
</protein>
<proteinExistence type="predicted"/>
<organism evidence="2 3">
    <name type="scientific">Coccomyxa viridis</name>
    <dbReference type="NCBI Taxonomy" id="1274662"/>
    <lineage>
        <taxon>Eukaryota</taxon>
        <taxon>Viridiplantae</taxon>
        <taxon>Chlorophyta</taxon>
        <taxon>core chlorophytes</taxon>
        <taxon>Trebouxiophyceae</taxon>
        <taxon>Trebouxiophyceae incertae sedis</taxon>
        <taxon>Coccomyxaceae</taxon>
        <taxon>Coccomyxa</taxon>
    </lineage>
</organism>
<keyword evidence="3" id="KW-1185">Reference proteome</keyword>
<keyword evidence="1" id="KW-0732">Signal</keyword>
<dbReference type="AlphaFoldDB" id="A0AAV1I3N8"/>
<accession>A0AAV1I3N8</accession>
<evidence type="ECO:0008006" key="4">
    <source>
        <dbReference type="Google" id="ProtNLM"/>
    </source>
</evidence>
<dbReference type="EMBL" id="CAUYUE010000005">
    <property type="protein sequence ID" value="CAK0778591.1"/>
    <property type="molecule type" value="Genomic_DNA"/>
</dbReference>
<evidence type="ECO:0000313" key="3">
    <source>
        <dbReference type="Proteomes" id="UP001314263"/>
    </source>
</evidence>
<feature type="signal peptide" evidence="1">
    <location>
        <begin position="1"/>
        <end position="21"/>
    </location>
</feature>
<reference evidence="2 3" key="1">
    <citation type="submission" date="2023-10" db="EMBL/GenBank/DDBJ databases">
        <authorList>
            <person name="Maclean D."/>
            <person name="Macfadyen A."/>
        </authorList>
    </citation>
    <scope>NUCLEOTIDE SEQUENCE [LARGE SCALE GENOMIC DNA]</scope>
</reference>
<sequence length="72" mass="7415">MIDMRFGTVLVGLLLVGAAVAQDIAAPEAAPALAPLSALTHDLGAALAPSLTKRKILALHSRASCSEMKSYQ</sequence>
<evidence type="ECO:0000256" key="1">
    <source>
        <dbReference type="SAM" id="SignalP"/>
    </source>
</evidence>
<dbReference type="Proteomes" id="UP001314263">
    <property type="component" value="Unassembled WGS sequence"/>
</dbReference>
<comment type="caution">
    <text evidence="2">The sequence shown here is derived from an EMBL/GenBank/DDBJ whole genome shotgun (WGS) entry which is preliminary data.</text>
</comment>
<feature type="chain" id="PRO_5043751676" description="Extracellular protein" evidence="1">
    <location>
        <begin position="22"/>
        <end position="72"/>
    </location>
</feature>
<gene>
    <name evidence="2" type="ORF">CVIRNUC_004621</name>
</gene>
<name>A0AAV1I3N8_9CHLO</name>
<evidence type="ECO:0000313" key="2">
    <source>
        <dbReference type="EMBL" id="CAK0778591.1"/>
    </source>
</evidence>